<dbReference type="GO" id="GO:0005524">
    <property type="term" value="F:ATP binding"/>
    <property type="evidence" value="ECO:0007669"/>
    <property type="project" value="UniProtKB-KW"/>
</dbReference>
<dbReference type="SUPFAM" id="SSF100950">
    <property type="entry name" value="NagB/RpiA/CoA transferase-like"/>
    <property type="match status" value="1"/>
</dbReference>
<accession>H9UFW7</accession>
<evidence type="ECO:0000313" key="7">
    <source>
        <dbReference type="Proteomes" id="UP000007383"/>
    </source>
</evidence>
<dbReference type="EMBL" id="CP003282">
    <property type="protein sequence ID" value="AFG36410.1"/>
    <property type="molecule type" value="Genomic_DNA"/>
</dbReference>
<dbReference type="PIRSF" id="PIRSF006806">
    <property type="entry name" value="FTHF_cligase"/>
    <property type="match status" value="1"/>
</dbReference>
<name>H9UFW7_SPIAZ</name>
<proteinExistence type="inferred from homology"/>
<keyword evidence="3 4" id="KW-0067">ATP-binding</keyword>
<evidence type="ECO:0000256" key="5">
    <source>
        <dbReference type="RuleBase" id="RU361279"/>
    </source>
</evidence>
<dbReference type="HOGENOM" id="CLU_066245_0_1_12"/>
<dbReference type="GO" id="GO:0035999">
    <property type="term" value="P:tetrahydrofolate interconversion"/>
    <property type="evidence" value="ECO:0007669"/>
    <property type="project" value="TreeGrafter"/>
</dbReference>
<evidence type="ECO:0000256" key="2">
    <source>
        <dbReference type="ARBA" id="ARBA00022741"/>
    </source>
</evidence>
<dbReference type="eggNOG" id="COG0212">
    <property type="taxonomic scope" value="Bacteria"/>
</dbReference>
<evidence type="ECO:0000256" key="3">
    <source>
        <dbReference type="ARBA" id="ARBA00022840"/>
    </source>
</evidence>
<dbReference type="NCBIfam" id="TIGR02727">
    <property type="entry name" value="MTHFS_bact"/>
    <property type="match status" value="1"/>
</dbReference>
<dbReference type="STRING" id="889378.Spiaf_0302"/>
<dbReference type="PANTHER" id="PTHR23407:SF1">
    <property type="entry name" value="5-FORMYLTETRAHYDROFOLATE CYCLO-LIGASE"/>
    <property type="match status" value="1"/>
</dbReference>
<evidence type="ECO:0000256" key="4">
    <source>
        <dbReference type="PIRSR" id="PIRSR006806-1"/>
    </source>
</evidence>
<dbReference type="EC" id="6.3.3.2" evidence="5"/>
<keyword evidence="5" id="KW-0479">Metal-binding</keyword>
<feature type="binding site" evidence="4">
    <location>
        <begin position="2"/>
        <end position="6"/>
    </location>
    <ligand>
        <name>ATP</name>
        <dbReference type="ChEBI" id="CHEBI:30616"/>
    </ligand>
</feature>
<dbReference type="AlphaFoldDB" id="H9UFW7"/>
<comment type="cofactor">
    <cofactor evidence="5">
        <name>Mg(2+)</name>
        <dbReference type="ChEBI" id="CHEBI:18420"/>
    </cofactor>
</comment>
<dbReference type="Gene3D" id="3.40.50.10420">
    <property type="entry name" value="NagB/RpiA/CoA transferase-like"/>
    <property type="match status" value="1"/>
</dbReference>
<dbReference type="Proteomes" id="UP000007383">
    <property type="component" value="Chromosome"/>
</dbReference>
<keyword evidence="7" id="KW-1185">Reference proteome</keyword>
<evidence type="ECO:0000313" key="6">
    <source>
        <dbReference type="EMBL" id="AFG36410.1"/>
    </source>
</evidence>
<keyword evidence="2 4" id="KW-0547">Nucleotide-binding</keyword>
<dbReference type="InterPro" id="IPR024185">
    <property type="entry name" value="FTHF_cligase-like_sf"/>
</dbReference>
<feature type="binding site" evidence="4">
    <location>
        <position position="53"/>
    </location>
    <ligand>
        <name>substrate</name>
    </ligand>
</feature>
<dbReference type="KEGG" id="sfc:Spiaf_0302"/>
<dbReference type="GO" id="GO:0009396">
    <property type="term" value="P:folic acid-containing compound biosynthetic process"/>
    <property type="evidence" value="ECO:0007669"/>
    <property type="project" value="TreeGrafter"/>
</dbReference>
<dbReference type="PATRIC" id="fig|889378.3.peg.308"/>
<dbReference type="PANTHER" id="PTHR23407">
    <property type="entry name" value="ATPASE INHIBITOR/5-FORMYLTETRAHYDROFOLATE CYCLO-LIGASE"/>
    <property type="match status" value="1"/>
</dbReference>
<comment type="similarity">
    <text evidence="1 5">Belongs to the 5-formyltetrahydrofolate cyclo-ligase family.</text>
</comment>
<dbReference type="OrthoDB" id="9801938at2"/>
<sequence length="197" mass="22236">MKQAARAEAFQRLQTLSSDDRVAASGFICRRLLEMPELRQARTALLFRPLRDEPDILPLVRELRAAGIRIGFPVYPLPDELIHHESPMPRMYFRELPPMLDPGSLRGSNARSLPDVRLEPDTNTVLLAPGRGFTTAGVRLGRGGGYYDEYLAYWRERTQFLTAGVCFARQIFDSLPATETDQSLDMVCTELDLIQAP</sequence>
<feature type="binding site" evidence="4">
    <location>
        <begin position="139"/>
        <end position="147"/>
    </location>
    <ligand>
        <name>ATP</name>
        <dbReference type="ChEBI" id="CHEBI:30616"/>
    </ligand>
</feature>
<dbReference type="GO" id="GO:0030272">
    <property type="term" value="F:5-formyltetrahydrofolate cyclo-ligase activity"/>
    <property type="evidence" value="ECO:0007669"/>
    <property type="project" value="UniProtKB-EC"/>
</dbReference>
<evidence type="ECO:0000256" key="1">
    <source>
        <dbReference type="ARBA" id="ARBA00010638"/>
    </source>
</evidence>
<dbReference type="Pfam" id="PF01812">
    <property type="entry name" value="5-FTHF_cyc-lig"/>
    <property type="match status" value="1"/>
</dbReference>
<dbReference type="InterPro" id="IPR037171">
    <property type="entry name" value="NagB/RpiA_transferase-like"/>
</dbReference>
<dbReference type="GO" id="GO:0046872">
    <property type="term" value="F:metal ion binding"/>
    <property type="evidence" value="ECO:0007669"/>
    <property type="project" value="UniProtKB-KW"/>
</dbReference>
<dbReference type="RefSeq" id="WP_014454408.1">
    <property type="nucleotide sequence ID" value="NC_017098.1"/>
</dbReference>
<comment type="catalytic activity">
    <reaction evidence="5">
        <text>(6S)-5-formyl-5,6,7,8-tetrahydrofolate + ATP = (6R)-5,10-methenyltetrahydrofolate + ADP + phosphate</text>
        <dbReference type="Rhea" id="RHEA:10488"/>
        <dbReference type="ChEBI" id="CHEBI:30616"/>
        <dbReference type="ChEBI" id="CHEBI:43474"/>
        <dbReference type="ChEBI" id="CHEBI:57455"/>
        <dbReference type="ChEBI" id="CHEBI:57457"/>
        <dbReference type="ChEBI" id="CHEBI:456216"/>
        <dbReference type="EC" id="6.3.3.2"/>
    </reaction>
</comment>
<reference evidence="7" key="1">
    <citation type="journal article" date="2013" name="Stand. Genomic Sci.">
        <title>Complete genome sequence of the halophilic bacterium Spirochaeta africana type strain (Z-7692(T)) from the alkaline Lake Magadi in the East African Rift.</title>
        <authorList>
            <person name="Liolos K."/>
            <person name="Abt B."/>
            <person name="Scheuner C."/>
            <person name="Teshima H."/>
            <person name="Held B."/>
            <person name="Lapidus A."/>
            <person name="Nolan M."/>
            <person name="Lucas S."/>
            <person name="Deshpande S."/>
            <person name="Cheng J.F."/>
            <person name="Tapia R."/>
            <person name="Goodwin L.A."/>
            <person name="Pitluck S."/>
            <person name="Pagani I."/>
            <person name="Ivanova N."/>
            <person name="Mavromatis K."/>
            <person name="Mikhailova N."/>
            <person name="Huntemann M."/>
            <person name="Pati A."/>
            <person name="Chen A."/>
            <person name="Palaniappan K."/>
            <person name="Land M."/>
            <person name="Rohde M."/>
            <person name="Tindall B.J."/>
            <person name="Detter J.C."/>
            <person name="Goker M."/>
            <person name="Bristow J."/>
            <person name="Eisen J.A."/>
            <person name="Markowitz V."/>
            <person name="Hugenholtz P."/>
            <person name="Woyke T."/>
            <person name="Klenk H.P."/>
            <person name="Kyrpides N.C."/>
        </authorList>
    </citation>
    <scope>NUCLEOTIDE SEQUENCE</scope>
    <source>
        <strain evidence="7">ATCC 700263 / DSM 8902 / Z-7692</strain>
    </source>
</reference>
<organism evidence="6 7">
    <name type="scientific">Spirochaeta africana (strain ATCC 700263 / DSM 8902 / Z-7692)</name>
    <dbReference type="NCBI Taxonomy" id="889378"/>
    <lineage>
        <taxon>Bacteria</taxon>
        <taxon>Pseudomonadati</taxon>
        <taxon>Spirochaetota</taxon>
        <taxon>Spirochaetia</taxon>
        <taxon>Spirochaetales</taxon>
        <taxon>Spirochaetaceae</taxon>
        <taxon>Spirochaeta</taxon>
    </lineage>
</organism>
<keyword evidence="5" id="KW-0460">Magnesium</keyword>
<dbReference type="InterPro" id="IPR002698">
    <property type="entry name" value="FTHF_cligase"/>
</dbReference>
<gene>
    <name evidence="6" type="ordered locus">Spiaf_0302</name>
</gene>
<protein>
    <recommendedName>
        <fullName evidence="5">5-formyltetrahydrofolate cyclo-ligase</fullName>
        <ecNumber evidence="5">6.3.3.2</ecNumber>
    </recommendedName>
</protein>